<dbReference type="PANTHER" id="PTHR23147">
    <property type="entry name" value="SERINE/ARGININE RICH SPLICING FACTOR"/>
    <property type="match status" value="1"/>
</dbReference>
<keyword evidence="4" id="KW-0694">RNA-binding</keyword>
<feature type="domain" description="RRM" evidence="6">
    <location>
        <begin position="94"/>
        <end position="165"/>
    </location>
</feature>
<dbReference type="InterPro" id="IPR000504">
    <property type="entry name" value="RRM_dom"/>
</dbReference>
<dbReference type="SMART" id="SM00360">
    <property type="entry name" value="RRM"/>
    <property type="match status" value="2"/>
</dbReference>
<feature type="compositionally biased region" description="Basic and acidic residues" evidence="5">
    <location>
        <begin position="164"/>
        <end position="191"/>
    </location>
</feature>
<proteinExistence type="predicted"/>
<dbReference type="GO" id="GO:0008380">
    <property type="term" value="P:RNA splicing"/>
    <property type="evidence" value="ECO:0007669"/>
    <property type="project" value="UniProtKB-KW"/>
</dbReference>
<evidence type="ECO:0000256" key="1">
    <source>
        <dbReference type="ARBA" id="ARBA00022664"/>
    </source>
</evidence>
<gene>
    <name evidence="7" type="ORF">Sradi_3278000</name>
</gene>
<dbReference type="InterPro" id="IPR012677">
    <property type="entry name" value="Nucleotide-bd_a/b_plait_sf"/>
</dbReference>
<evidence type="ECO:0000256" key="2">
    <source>
        <dbReference type="ARBA" id="ARBA00022728"/>
    </source>
</evidence>
<dbReference type="InterPro" id="IPR050907">
    <property type="entry name" value="SRSF"/>
</dbReference>
<evidence type="ECO:0000256" key="5">
    <source>
        <dbReference type="SAM" id="MobiDB-lite"/>
    </source>
</evidence>
<dbReference type="EMBL" id="JACGWJ010000014">
    <property type="protein sequence ID" value="KAL0373623.1"/>
    <property type="molecule type" value="Genomic_DNA"/>
</dbReference>
<keyword evidence="1" id="KW-0507">mRNA processing</keyword>
<evidence type="ECO:0000256" key="4">
    <source>
        <dbReference type="PROSITE-ProRule" id="PRU00176"/>
    </source>
</evidence>
<evidence type="ECO:0000259" key="6">
    <source>
        <dbReference type="PROSITE" id="PS50102"/>
    </source>
</evidence>
<keyword evidence="3" id="KW-0508">mRNA splicing</keyword>
<feature type="region of interest" description="Disordered" evidence="5">
    <location>
        <begin position="164"/>
        <end position="292"/>
    </location>
</feature>
<accession>A0AAW2R243</accession>
<feature type="compositionally biased region" description="Basic and acidic residues" evidence="5">
    <location>
        <begin position="199"/>
        <end position="210"/>
    </location>
</feature>
<dbReference type="SUPFAM" id="SSF54928">
    <property type="entry name" value="RNA-binding domain, RBD"/>
    <property type="match status" value="2"/>
</dbReference>
<reference evidence="7" key="2">
    <citation type="journal article" date="2024" name="Plant">
        <title>Genomic evolution and insights into agronomic trait innovations of Sesamum species.</title>
        <authorList>
            <person name="Miao H."/>
            <person name="Wang L."/>
            <person name="Qu L."/>
            <person name="Liu H."/>
            <person name="Sun Y."/>
            <person name="Le M."/>
            <person name="Wang Q."/>
            <person name="Wei S."/>
            <person name="Zheng Y."/>
            <person name="Lin W."/>
            <person name="Duan Y."/>
            <person name="Cao H."/>
            <person name="Xiong S."/>
            <person name="Wang X."/>
            <person name="Wei L."/>
            <person name="Li C."/>
            <person name="Ma Q."/>
            <person name="Ju M."/>
            <person name="Zhao R."/>
            <person name="Li G."/>
            <person name="Mu C."/>
            <person name="Tian Q."/>
            <person name="Mei H."/>
            <person name="Zhang T."/>
            <person name="Gao T."/>
            <person name="Zhang H."/>
        </authorList>
    </citation>
    <scope>NUCLEOTIDE SEQUENCE</scope>
    <source>
        <strain evidence="7">G02</strain>
    </source>
</reference>
<comment type="caution">
    <text evidence="7">The sequence shown here is derived from an EMBL/GenBank/DDBJ whole genome shotgun (WGS) entry which is preliminary data.</text>
</comment>
<protein>
    <submittedName>
        <fullName evidence="7">Serine/arginine-rich splicing factor RS41</fullName>
    </submittedName>
</protein>
<feature type="compositionally biased region" description="Basic and acidic residues" evidence="5">
    <location>
        <begin position="218"/>
        <end position="232"/>
    </location>
</feature>
<feature type="compositionally biased region" description="Polar residues" evidence="5">
    <location>
        <begin position="255"/>
        <end position="267"/>
    </location>
</feature>
<dbReference type="Pfam" id="PF00076">
    <property type="entry name" value="RRM_1"/>
    <property type="match status" value="2"/>
</dbReference>
<organism evidence="7">
    <name type="scientific">Sesamum radiatum</name>
    <name type="common">Black benniseed</name>
    <dbReference type="NCBI Taxonomy" id="300843"/>
    <lineage>
        <taxon>Eukaryota</taxon>
        <taxon>Viridiplantae</taxon>
        <taxon>Streptophyta</taxon>
        <taxon>Embryophyta</taxon>
        <taxon>Tracheophyta</taxon>
        <taxon>Spermatophyta</taxon>
        <taxon>Magnoliopsida</taxon>
        <taxon>eudicotyledons</taxon>
        <taxon>Gunneridae</taxon>
        <taxon>Pentapetalae</taxon>
        <taxon>asterids</taxon>
        <taxon>lamiids</taxon>
        <taxon>Lamiales</taxon>
        <taxon>Pedaliaceae</taxon>
        <taxon>Sesamum</taxon>
    </lineage>
</organism>
<sequence length="292" mass="34317">MRPVFCGDLDFDCRDSDVERLFRRYGRVDRVDMKSGFAFVYMEDEHDAEVAIQKLDGIHFGRKGCKIRVEWTKRERAVRRDDISKRSTNSRPSRTLFVINFDPINTRTRDIERYFERYGRILSVRIRRNFAFVQYELQEDATRALEASHRSNFMDRVISVEYANRDDDEQRNGYNHDGRVRDVSPGRRNYDQGHSPSPYRRDRGSPDDGRGTLPSSRSEQRGRDWHSPDYGREALPNSRSQQRERGSPNYGRETVPNSRSEQNNSPHYGTAEIPSNSRYNSRSPPPHERSQS</sequence>
<keyword evidence="2" id="KW-0747">Spliceosome</keyword>
<dbReference type="GO" id="GO:0006397">
    <property type="term" value="P:mRNA processing"/>
    <property type="evidence" value="ECO:0007669"/>
    <property type="project" value="UniProtKB-KW"/>
</dbReference>
<evidence type="ECO:0000256" key="3">
    <source>
        <dbReference type="ARBA" id="ARBA00023187"/>
    </source>
</evidence>
<dbReference type="PROSITE" id="PS50102">
    <property type="entry name" value="RRM"/>
    <property type="match status" value="2"/>
</dbReference>
<evidence type="ECO:0000313" key="7">
    <source>
        <dbReference type="EMBL" id="KAL0373623.1"/>
    </source>
</evidence>
<dbReference type="GO" id="GO:0003723">
    <property type="term" value="F:RNA binding"/>
    <property type="evidence" value="ECO:0007669"/>
    <property type="project" value="UniProtKB-UniRule"/>
</dbReference>
<name>A0AAW2R243_SESRA</name>
<reference evidence="7" key="1">
    <citation type="submission" date="2020-06" db="EMBL/GenBank/DDBJ databases">
        <authorList>
            <person name="Li T."/>
            <person name="Hu X."/>
            <person name="Zhang T."/>
            <person name="Song X."/>
            <person name="Zhang H."/>
            <person name="Dai N."/>
            <person name="Sheng W."/>
            <person name="Hou X."/>
            <person name="Wei L."/>
        </authorList>
    </citation>
    <scope>NUCLEOTIDE SEQUENCE</scope>
    <source>
        <strain evidence="7">G02</strain>
        <tissue evidence="7">Leaf</tissue>
    </source>
</reference>
<dbReference type="AlphaFoldDB" id="A0AAW2R243"/>
<dbReference type="InterPro" id="IPR035979">
    <property type="entry name" value="RBD_domain_sf"/>
</dbReference>
<dbReference type="Gene3D" id="3.30.70.330">
    <property type="match status" value="2"/>
</dbReference>
<feature type="domain" description="RRM" evidence="6">
    <location>
        <begin position="2"/>
        <end position="74"/>
    </location>
</feature>
<dbReference type="GO" id="GO:0005681">
    <property type="term" value="C:spliceosomal complex"/>
    <property type="evidence" value="ECO:0007669"/>
    <property type="project" value="UniProtKB-KW"/>
</dbReference>